<evidence type="ECO:0000313" key="1">
    <source>
        <dbReference type="EMBL" id="MBX48163.1"/>
    </source>
</evidence>
<sequence length="40" mass="4540">MSGLNTGSHNISGCNSRFMYWNCQLHVFGLPLAEVTFYPF</sequence>
<dbReference type="EMBL" id="GGEC01067679">
    <property type="protein sequence ID" value="MBX48163.1"/>
    <property type="molecule type" value="Transcribed_RNA"/>
</dbReference>
<dbReference type="AlphaFoldDB" id="A0A2P2P0A6"/>
<accession>A0A2P2P0A6</accession>
<proteinExistence type="predicted"/>
<reference evidence="1" key="1">
    <citation type="submission" date="2018-02" db="EMBL/GenBank/DDBJ databases">
        <title>Rhizophora mucronata_Transcriptome.</title>
        <authorList>
            <person name="Meera S.P."/>
            <person name="Sreeshan A."/>
            <person name="Augustine A."/>
        </authorList>
    </citation>
    <scope>NUCLEOTIDE SEQUENCE</scope>
    <source>
        <tissue evidence="1">Leaf</tissue>
    </source>
</reference>
<name>A0A2P2P0A6_RHIMU</name>
<organism evidence="1">
    <name type="scientific">Rhizophora mucronata</name>
    <name type="common">Asiatic mangrove</name>
    <dbReference type="NCBI Taxonomy" id="61149"/>
    <lineage>
        <taxon>Eukaryota</taxon>
        <taxon>Viridiplantae</taxon>
        <taxon>Streptophyta</taxon>
        <taxon>Embryophyta</taxon>
        <taxon>Tracheophyta</taxon>
        <taxon>Spermatophyta</taxon>
        <taxon>Magnoliopsida</taxon>
        <taxon>eudicotyledons</taxon>
        <taxon>Gunneridae</taxon>
        <taxon>Pentapetalae</taxon>
        <taxon>rosids</taxon>
        <taxon>fabids</taxon>
        <taxon>Malpighiales</taxon>
        <taxon>Rhizophoraceae</taxon>
        <taxon>Rhizophora</taxon>
    </lineage>
</organism>
<protein>
    <submittedName>
        <fullName evidence="1">Uncharacterized protein</fullName>
    </submittedName>
</protein>